<evidence type="ECO:0000256" key="1">
    <source>
        <dbReference type="SAM" id="MobiDB-lite"/>
    </source>
</evidence>
<evidence type="ECO:0000313" key="2">
    <source>
        <dbReference type="EMBL" id="PFH33517.1"/>
    </source>
</evidence>
<organism evidence="2 3">
    <name type="scientific">Besnoitia besnoiti</name>
    <name type="common">Apicomplexan protozoan</name>
    <dbReference type="NCBI Taxonomy" id="94643"/>
    <lineage>
        <taxon>Eukaryota</taxon>
        <taxon>Sar</taxon>
        <taxon>Alveolata</taxon>
        <taxon>Apicomplexa</taxon>
        <taxon>Conoidasida</taxon>
        <taxon>Coccidia</taxon>
        <taxon>Eucoccidiorida</taxon>
        <taxon>Eimeriorina</taxon>
        <taxon>Sarcocystidae</taxon>
        <taxon>Besnoitia</taxon>
    </lineage>
</organism>
<comment type="caution">
    <text evidence="2">The sequence shown here is derived from an EMBL/GenBank/DDBJ whole genome shotgun (WGS) entry which is preliminary data.</text>
</comment>
<reference evidence="2 3" key="1">
    <citation type="submission" date="2017-09" db="EMBL/GenBank/DDBJ databases">
        <title>Genome sequencing of Besnoitia besnoiti strain Bb-Ger1.</title>
        <authorList>
            <person name="Schares G."/>
            <person name="Venepally P."/>
            <person name="Lorenzi H.A."/>
        </authorList>
    </citation>
    <scope>NUCLEOTIDE SEQUENCE [LARGE SCALE GENOMIC DNA]</scope>
    <source>
        <strain evidence="2 3">Bb-Ger1</strain>
    </source>
</reference>
<gene>
    <name evidence="2" type="ORF">BESB_077340</name>
</gene>
<dbReference type="KEGG" id="bbes:BESB_077340"/>
<proteinExistence type="predicted"/>
<keyword evidence="3" id="KW-1185">Reference proteome</keyword>
<evidence type="ECO:0000313" key="3">
    <source>
        <dbReference type="Proteomes" id="UP000224006"/>
    </source>
</evidence>
<dbReference type="RefSeq" id="XP_029217526.1">
    <property type="nucleotide sequence ID" value="XM_029366095.1"/>
</dbReference>
<protein>
    <recommendedName>
        <fullName evidence="4">Transcription factor btf3</fullName>
    </recommendedName>
</protein>
<dbReference type="AlphaFoldDB" id="A0A2A9MD36"/>
<dbReference type="VEuPathDB" id="ToxoDB:BESB_077340"/>
<name>A0A2A9MD36_BESBE</name>
<sequence length="551" mass="60513">MQGASAAEEAGDPLFAISAESVERIDDLVSGNQTLSAADAGGSMRFASCFSGRQTVGCYSWIARDDEHTVAAPGLPPVFCESASVSKGGSLRGKVIRKGSKLEFYDENAFHDPDHPMEQLLCSLDACQTRWLSRCEGVALPCPCTHVLGPRRQRANRLAAPTQPEGQEPNSGFRGPQAVTSAAEVRVQATNTRGLCLSQFDFITDRTNLRVFLRFLFPGLTRYSREASIDLDVYGSVCVLTRVCAETRGPDVGYGHSFEHCCCDRQTISFGEENAVEDDTYEILDLSSFHLIQSFTLCDAVRLLVRTEVDACMHPAALSSPRDSGKCPENRFFGRCGAAVPNPEYTPLAQQGPTQYLCRQEPIGLTPFERALLNRDERLLMELKSVSDRYVSAIPWIDIYFQMRIGDVHSLVVASHSWGKIGKVEKLTLSSAAERAFGQTPCLKEGVAMPGTEEITSQDVKNPDDPTMSKGKQVEPDCAGEVVYWSRLASLLLRLKMLALQHRDQRGVALLKVELTADSSTFCVYRRKGSRPRLSADIVSRIMACSENGKA</sequence>
<accession>A0A2A9MD36</accession>
<feature type="region of interest" description="Disordered" evidence="1">
    <location>
        <begin position="453"/>
        <end position="473"/>
    </location>
</feature>
<dbReference type="EMBL" id="NWUJ01000008">
    <property type="protein sequence ID" value="PFH33517.1"/>
    <property type="molecule type" value="Genomic_DNA"/>
</dbReference>
<dbReference type="STRING" id="94643.A0A2A9MD36"/>
<dbReference type="OrthoDB" id="420564at2759"/>
<dbReference type="GeneID" id="40312660"/>
<dbReference type="Proteomes" id="UP000224006">
    <property type="component" value="Chromosome VII"/>
</dbReference>
<feature type="region of interest" description="Disordered" evidence="1">
    <location>
        <begin position="156"/>
        <end position="177"/>
    </location>
</feature>
<evidence type="ECO:0008006" key="4">
    <source>
        <dbReference type="Google" id="ProtNLM"/>
    </source>
</evidence>